<organism evidence="1 2">
    <name type="scientific">Ligilactobacillus salivarius</name>
    <dbReference type="NCBI Taxonomy" id="1624"/>
    <lineage>
        <taxon>Bacteria</taxon>
        <taxon>Bacillati</taxon>
        <taxon>Bacillota</taxon>
        <taxon>Bacilli</taxon>
        <taxon>Lactobacillales</taxon>
        <taxon>Lactobacillaceae</taxon>
        <taxon>Ligilactobacillus</taxon>
    </lineage>
</organism>
<dbReference type="Proteomes" id="UP000470980">
    <property type="component" value="Unassembled WGS sequence"/>
</dbReference>
<evidence type="ECO:0008006" key="3">
    <source>
        <dbReference type="Google" id="ProtNLM"/>
    </source>
</evidence>
<evidence type="ECO:0000313" key="2">
    <source>
        <dbReference type="Proteomes" id="UP000470980"/>
    </source>
</evidence>
<dbReference type="EMBL" id="VSTR01000029">
    <property type="protein sequence ID" value="MYY73891.1"/>
    <property type="molecule type" value="Genomic_DNA"/>
</dbReference>
<proteinExistence type="predicted"/>
<gene>
    <name evidence="1" type="ORF">FYL10_09715</name>
</gene>
<protein>
    <recommendedName>
        <fullName evidence="3">Transposase</fullName>
    </recommendedName>
</protein>
<reference evidence="1 2" key="1">
    <citation type="journal article" date="2020" name="Food Funct.">
        <title>Screening of Lactobacillus salivarius strains from the feces of Chinese populations and the evaluation of their effects against intestinal inflammation in mice.</title>
        <authorList>
            <person name="Zhai Q."/>
            <person name="Shen X."/>
            <person name="Cen S."/>
            <person name="Zhang C."/>
            <person name="Tian F."/>
            <person name="Zhao J."/>
            <person name="Zhang H."/>
            <person name="Xue Y."/>
            <person name="Chen W."/>
        </authorList>
    </citation>
    <scope>NUCLEOTIDE SEQUENCE [LARGE SCALE GENOMIC DNA]</scope>
    <source>
        <strain evidence="1 2">FZJTZ9M6.scaf</strain>
    </source>
</reference>
<accession>A0ABD6J7D6</accession>
<name>A0ABD6J7D6_9LACO</name>
<dbReference type="AlphaFoldDB" id="A0ABD6J7D6"/>
<comment type="caution">
    <text evidence="1">The sequence shown here is derived from an EMBL/GenBank/DDBJ whole genome shotgun (WGS) entry which is preliminary data.</text>
</comment>
<sequence>MKFNIKYPNLVEQAYNQLKKEGFSVTKAQVYKRMLNIGMIEKDGMPTQKALDNGLIESPQNPIRMFKAQYPIFSIVDDKHFKVIDGIVKVDAKGIIQVSTYILNNKKDFNNYQIKQARKLLKELEG</sequence>
<evidence type="ECO:0000313" key="1">
    <source>
        <dbReference type="EMBL" id="MYY73891.1"/>
    </source>
</evidence>
<dbReference type="RefSeq" id="WP_160994446.1">
    <property type="nucleotide sequence ID" value="NZ_VSTR01000029.1"/>
</dbReference>